<dbReference type="SUPFAM" id="SSF52833">
    <property type="entry name" value="Thioredoxin-like"/>
    <property type="match status" value="1"/>
</dbReference>
<dbReference type="InterPro" id="IPR006660">
    <property type="entry name" value="Arsenate_reductase-like"/>
</dbReference>
<dbReference type="HOGENOM" id="CLU_116644_0_0_6"/>
<evidence type="ECO:0000256" key="1">
    <source>
        <dbReference type="ARBA" id="ARBA00007198"/>
    </source>
</evidence>
<dbReference type="PROSITE" id="PS51353">
    <property type="entry name" value="ARSC"/>
    <property type="match status" value="1"/>
</dbReference>
<dbReference type="EC" id="1.20.4.1" evidence="4 7"/>
<keyword evidence="2" id="KW-0059">Arsenical resistance</keyword>
<evidence type="ECO:0000256" key="5">
    <source>
        <dbReference type="ARBA" id="ARBA00039879"/>
    </source>
</evidence>
<evidence type="ECO:0000256" key="2">
    <source>
        <dbReference type="ARBA" id="ARBA00022849"/>
    </source>
</evidence>
<dbReference type="KEGG" id="spc:Sputcn32_3830"/>
<evidence type="ECO:0000256" key="6">
    <source>
        <dbReference type="PROSITE-ProRule" id="PRU01282"/>
    </source>
</evidence>
<dbReference type="GO" id="GO:0046685">
    <property type="term" value="P:response to arsenic-containing substance"/>
    <property type="evidence" value="ECO:0007669"/>
    <property type="project" value="UniProtKB-KW"/>
</dbReference>
<dbReference type="Pfam" id="PF03960">
    <property type="entry name" value="ArsC"/>
    <property type="match status" value="1"/>
</dbReference>
<reference evidence="8" key="1">
    <citation type="submission" date="2007-04" db="EMBL/GenBank/DDBJ databases">
        <title>Complete sequence of Shewanella putrefaciens CN-32.</title>
        <authorList>
            <consortium name="US DOE Joint Genome Institute"/>
            <person name="Copeland A."/>
            <person name="Lucas S."/>
            <person name="Lapidus A."/>
            <person name="Barry K."/>
            <person name="Detter J.C."/>
            <person name="Glavina del Rio T."/>
            <person name="Hammon N."/>
            <person name="Israni S."/>
            <person name="Dalin E."/>
            <person name="Tice H."/>
            <person name="Pitluck S."/>
            <person name="Chain P."/>
            <person name="Malfatti S."/>
            <person name="Shin M."/>
            <person name="Vergez L."/>
            <person name="Schmutz J."/>
            <person name="Larimer F."/>
            <person name="Land M."/>
            <person name="Hauser L."/>
            <person name="Kyrpides N."/>
            <person name="Mikhailova N."/>
            <person name="Romine M.F."/>
            <person name="Fredrickson J."/>
            <person name="Tiedje J."/>
            <person name="Richardson P."/>
        </authorList>
    </citation>
    <scope>NUCLEOTIDE SEQUENCE [LARGE SCALE GENOMIC DNA]</scope>
    <source>
        <strain evidence="8">CN-32</strain>
    </source>
</reference>
<organism evidence="8">
    <name type="scientific">Shewanella putrefaciens (strain CN-32 / ATCC BAA-453)</name>
    <dbReference type="NCBI Taxonomy" id="319224"/>
    <lineage>
        <taxon>Bacteria</taxon>
        <taxon>Pseudomonadati</taxon>
        <taxon>Pseudomonadota</taxon>
        <taxon>Gammaproteobacteria</taxon>
        <taxon>Alteromonadales</taxon>
        <taxon>Shewanellaceae</taxon>
        <taxon>Shewanella</taxon>
    </lineage>
</organism>
<dbReference type="InterPro" id="IPR006659">
    <property type="entry name" value="Arsenate_reductase"/>
</dbReference>
<dbReference type="Gene3D" id="3.40.30.10">
    <property type="entry name" value="Glutaredoxin"/>
    <property type="match status" value="1"/>
</dbReference>
<protein>
    <recommendedName>
        <fullName evidence="5 7">Arsenate reductase</fullName>
        <ecNumber evidence="4 7">1.20.4.1</ecNumber>
    </recommendedName>
</protein>
<dbReference type="EMBL" id="CP000681">
    <property type="protein sequence ID" value="ABP77536.1"/>
    <property type="molecule type" value="Genomic_DNA"/>
</dbReference>
<dbReference type="AlphaFoldDB" id="A4YC53"/>
<evidence type="ECO:0000256" key="7">
    <source>
        <dbReference type="RuleBase" id="RU362029"/>
    </source>
</evidence>
<sequence>MANITDNHLEKQSVETHSSIRIYHNPACGTSRNTLGLIRNTGVEPTIILYLETPPSRQTLLQLIAEMGISVRSLLRQNVEPFAALGLSEDKFSDSELIDFMLEYPILINRPIVVTPLGTRLCRPSEQVLDILPNPQQGAFTKEDGEVVIDANGQRVAQ</sequence>
<dbReference type="CDD" id="cd03034">
    <property type="entry name" value="ArsC_ArsC"/>
    <property type="match status" value="1"/>
</dbReference>
<accession>A4YC53</accession>
<comment type="catalytic activity">
    <reaction evidence="7">
        <text>[glutaredoxin]-dithiol + arsenate + glutathione + H(+) = glutathionyl-S-S-[glutaredoxin] + arsenite + H2O</text>
        <dbReference type="Rhea" id="RHEA:22016"/>
        <dbReference type="Rhea" id="RHEA-COMP:10729"/>
        <dbReference type="Rhea" id="RHEA-COMP:17668"/>
        <dbReference type="ChEBI" id="CHEBI:15377"/>
        <dbReference type="ChEBI" id="CHEBI:15378"/>
        <dbReference type="ChEBI" id="CHEBI:29242"/>
        <dbReference type="ChEBI" id="CHEBI:29950"/>
        <dbReference type="ChEBI" id="CHEBI:48597"/>
        <dbReference type="ChEBI" id="CHEBI:57925"/>
        <dbReference type="ChEBI" id="CHEBI:146199"/>
        <dbReference type="EC" id="1.20.4.1"/>
    </reaction>
</comment>
<comment type="similarity">
    <text evidence="1 6 7">Belongs to the ArsC family.</text>
</comment>
<dbReference type="InterPro" id="IPR036249">
    <property type="entry name" value="Thioredoxin-like_sf"/>
</dbReference>
<name>A4YC53_SHEPC</name>
<proteinExistence type="inferred from homology"/>
<evidence type="ECO:0000256" key="3">
    <source>
        <dbReference type="ARBA" id="ARBA00023002"/>
    </source>
</evidence>
<dbReference type="PANTHER" id="PTHR30041">
    <property type="entry name" value="ARSENATE REDUCTASE"/>
    <property type="match status" value="1"/>
</dbReference>
<gene>
    <name evidence="8" type="ordered locus">Sputcn32_3830</name>
</gene>
<evidence type="ECO:0000313" key="8">
    <source>
        <dbReference type="EMBL" id="ABP77536.1"/>
    </source>
</evidence>
<evidence type="ECO:0000256" key="4">
    <source>
        <dbReference type="ARBA" id="ARBA00038969"/>
    </source>
</evidence>
<dbReference type="STRING" id="319224.Sputcn32_3830"/>
<dbReference type="GO" id="GO:0008794">
    <property type="term" value="F:arsenate reductase (glutaredoxin) activity"/>
    <property type="evidence" value="ECO:0007669"/>
    <property type="project" value="UniProtKB-UniRule"/>
</dbReference>
<dbReference type="NCBIfam" id="NF007456">
    <property type="entry name" value="PRK10026.1"/>
    <property type="match status" value="1"/>
</dbReference>
<dbReference type="eggNOG" id="COG1393">
    <property type="taxonomic scope" value="Bacteria"/>
</dbReference>
<dbReference type="PANTHER" id="PTHR30041:SF5">
    <property type="entry name" value="ARSENATE REDUCTASE-RELATED"/>
    <property type="match status" value="1"/>
</dbReference>
<dbReference type="NCBIfam" id="TIGR00014">
    <property type="entry name" value="arsC"/>
    <property type="match status" value="1"/>
</dbReference>
<keyword evidence="3 7" id="KW-0560">Oxidoreductase</keyword>